<dbReference type="InterPro" id="IPR036823">
    <property type="entry name" value="Ribosomal_uS7_dom_sf"/>
</dbReference>
<dbReference type="NCBIfam" id="TIGR01029">
    <property type="entry name" value="rpsG_bact"/>
    <property type="match status" value="1"/>
</dbReference>
<dbReference type="GO" id="GO:0006412">
    <property type="term" value="P:translation"/>
    <property type="evidence" value="ECO:0007669"/>
    <property type="project" value="UniProtKB-UniRule"/>
</dbReference>
<dbReference type="Gene3D" id="1.10.455.10">
    <property type="entry name" value="Ribosomal protein S7 domain"/>
    <property type="match status" value="1"/>
</dbReference>
<evidence type="ECO:0000256" key="2">
    <source>
        <dbReference type="ARBA" id="ARBA00022730"/>
    </source>
</evidence>
<dbReference type="InterPro" id="IPR000235">
    <property type="entry name" value="Ribosomal_uS7"/>
</dbReference>
<protein>
    <recommendedName>
        <fullName evidence="6">Small ribosomal subunit protein uS7</fullName>
    </recommendedName>
</protein>
<comment type="similarity">
    <text evidence="1 6 7">Belongs to the universal ribosomal protein uS7 family.</text>
</comment>
<comment type="caution">
    <text evidence="9">The sequence shown here is derived from an EMBL/GenBank/DDBJ whole genome shotgun (WGS) entry which is preliminary data.</text>
</comment>
<dbReference type="InterPro" id="IPR020606">
    <property type="entry name" value="Ribosomal_uS7_CS"/>
</dbReference>
<evidence type="ECO:0000256" key="1">
    <source>
        <dbReference type="ARBA" id="ARBA00007151"/>
    </source>
</evidence>
<comment type="function">
    <text evidence="6">One of the primary rRNA binding proteins, it binds directly to 16S rRNA where it nucleates assembly of the head domain of the 30S subunit. Is located at the subunit interface close to the decoding center, probably blocks exit of the E-site tRNA.</text>
</comment>
<dbReference type="HAMAP" id="MF_00480_B">
    <property type="entry name" value="Ribosomal_uS7_B"/>
    <property type="match status" value="1"/>
</dbReference>
<keyword evidence="4 6" id="KW-0689">Ribosomal protein</keyword>
<evidence type="ECO:0000313" key="10">
    <source>
        <dbReference type="Proteomes" id="UP000027341"/>
    </source>
</evidence>
<keyword evidence="2 6" id="KW-0699">rRNA-binding</keyword>
<keyword evidence="10" id="KW-1185">Reference proteome</keyword>
<dbReference type="InterPro" id="IPR005717">
    <property type="entry name" value="Ribosomal_uS7_bac/org-type"/>
</dbReference>
<evidence type="ECO:0000313" key="9">
    <source>
        <dbReference type="EMBL" id="KDN95777.1"/>
    </source>
</evidence>
<dbReference type="PROSITE" id="PS00052">
    <property type="entry name" value="RIBOSOMAL_S7"/>
    <property type="match status" value="1"/>
</dbReference>
<keyword evidence="6" id="KW-0820">tRNA-binding</keyword>
<keyword evidence="3 6" id="KW-0694">RNA-binding</keyword>
<dbReference type="AlphaFoldDB" id="A0A066ZQL3"/>
<reference evidence="9 10" key="1">
    <citation type="submission" date="2014-04" db="EMBL/GenBank/DDBJ databases">
        <title>Draft genome sequence of Hydrogenovibrio marinus MH-110, a model organism for aerobic H2 metabolism.</title>
        <authorList>
            <person name="Cha H.J."/>
            <person name="Jo B.H."/>
            <person name="Hwang B.H."/>
        </authorList>
    </citation>
    <scope>NUCLEOTIDE SEQUENCE [LARGE SCALE GENOMIC DNA]</scope>
    <source>
        <strain evidence="9 10">MH-110</strain>
    </source>
</reference>
<dbReference type="Proteomes" id="UP000027341">
    <property type="component" value="Unassembled WGS sequence"/>
</dbReference>
<dbReference type="Pfam" id="PF00177">
    <property type="entry name" value="Ribosomal_S7"/>
    <property type="match status" value="1"/>
</dbReference>
<evidence type="ECO:0000256" key="4">
    <source>
        <dbReference type="ARBA" id="ARBA00022980"/>
    </source>
</evidence>
<dbReference type="GO" id="GO:0000049">
    <property type="term" value="F:tRNA binding"/>
    <property type="evidence" value="ECO:0007669"/>
    <property type="project" value="UniProtKB-UniRule"/>
</dbReference>
<evidence type="ECO:0000256" key="7">
    <source>
        <dbReference type="RuleBase" id="RU003619"/>
    </source>
</evidence>
<dbReference type="EMBL" id="JMIU01000001">
    <property type="protein sequence ID" value="KDN95777.1"/>
    <property type="molecule type" value="Genomic_DNA"/>
</dbReference>
<dbReference type="PANTHER" id="PTHR11205">
    <property type="entry name" value="RIBOSOMAL PROTEIN S7"/>
    <property type="match status" value="1"/>
</dbReference>
<dbReference type="RefSeq" id="WP_029910562.1">
    <property type="nucleotide sequence ID" value="NZ_AP020335.1"/>
</dbReference>
<dbReference type="FunFam" id="1.10.455.10:FF:000001">
    <property type="entry name" value="30S ribosomal protein S7"/>
    <property type="match status" value="1"/>
</dbReference>
<evidence type="ECO:0000256" key="6">
    <source>
        <dbReference type="HAMAP-Rule" id="MF_00480"/>
    </source>
</evidence>
<proteinExistence type="inferred from homology"/>
<gene>
    <name evidence="6" type="primary">rpsG</name>
    <name evidence="9" type="ORF">EI16_05630</name>
</gene>
<comment type="subunit">
    <text evidence="6">Part of the 30S ribosomal subunit. Contacts proteins S9 and S11.</text>
</comment>
<feature type="domain" description="Small ribosomal subunit protein uS7" evidence="8">
    <location>
        <begin position="3"/>
        <end position="150"/>
    </location>
</feature>
<evidence type="ECO:0000256" key="5">
    <source>
        <dbReference type="ARBA" id="ARBA00023274"/>
    </source>
</evidence>
<dbReference type="GO" id="GO:0003735">
    <property type="term" value="F:structural constituent of ribosome"/>
    <property type="evidence" value="ECO:0007669"/>
    <property type="project" value="InterPro"/>
</dbReference>
<evidence type="ECO:0000256" key="3">
    <source>
        <dbReference type="ARBA" id="ARBA00022884"/>
    </source>
</evidence>
<dbReference type="STRING" id="28885.EI16_05630"/>
<dbReference type="PIRSF" id="PIRSF002122">
    <property type="entry name" value="RPS7p_RPS7a_RPS5e_RPS7o"/>
    <property type="match status" value="1"/>
</dbReference>
<sequence length="157" mass="17708">MARRREIPKRQVLPDPKFGDTTLTKFVNMIMVSGKKAVAEKIVYDALDVVVERKKGGDQAGLLKEALENVGPMVEVKSRRVGGATYQVPVEVRPERKMALAMRWVVEAARKRSEKGMMLRLAGELSDALDNRGSAIKKKEDTHRMAEANKAFSHFRW</sequence>
<name>A0A066ZQL3_HYDMR</name>
<accession>A0A066ZQL3</accession>
<dbReference type="InterPro" id="IPR023798">
    <property type="entry name" value="Ribosomal_uS7_dom"/>
</dbReference>
<organism evidence="9 10">
    <name type="scientific">Hydrogenovibrio marinus</name>
    <dbReference type="NCBI Taxonomy" id="28885"/>
    <lineage>
        <taxon>Bacteria</taxon>
        <taxon>Pseudomonadati</taxon>
        <taxon>Pseudomonadota</taxon>
        <taxon>Gammaproteobacteria</taxon>
        <taxon>Thiotrichales</taxon>
        <taxon>Piscirickettsiaceae</taxon>
        <taxon>Hydrogenovibrio</taxon>
    </lineage>
</organism>
<evidence type="ECO:0000259" key="8">
    <source>
        <dbReference type="Pfam" id="PF00177"/>
    </source>
</evidence>
<dbReference type="CDD" id="cd14869">
    <property type="entry name" value="uS7_Bacteria"/>
    <property type="match status" value="1"/>
</dbReference>
<dbReference type="GO" id="GO:0015935">
    <property type="term" value="C:small ribosomal subunit"/>
    <property type="evidence" value="ECO:0007669"/>
    <property type="project" value="InterPro"/>
</dbReference>
<dbReference type="SUPFAM" id="SSF47973">
    <property type="entry name" value="Ribosomal protein S7"/>
    <property type="match status" value="1"/>
</dbReference>
<keyword evidence="5 6" id="KW-0687">Ribonucleoprotein</keyword>
<dbReference type="GO" id="GO:0019843">
    <property type="term" value="F:rRNA binding"/>
    <property type="evidence" value="ECO:0007669"/>
    <property type="project" value="UniProtKB-UniRule"/>
</dbReference>